<proteinExistence type="predicted"/>
<dbReference type="InterPro" id="IPR012340">
    <property type="entry name" value="NA-bd_OB-fold"/>
</dbReference>
<protein>
    <submittedName>
        <fullName evidence="2">DNA replication and repair protein RecO</fullName>
    </submittedName>
</protein>
<feature type="domain" description="DNA replication/recombination mediator RecO N-terminal" evidence="1">
    <location>
        <begin position="1"/>
        <end position="77"/>
    </location>
</feature>
<sequence length="229" mass="26363">MTKKKGFLLSYLKFGDNDAILHCFTNNEGFESFYLRGIYASKNKKKALLTPLAELYLDLNLKRKSTALQLLNQIEKVGSGSTDFNVKTASILFFTADFLNQVLKNENAQNLIYREIELFIFEVKAGNLQAHLIFLFKILQLLGYAPLLVQGDFLDLETGAFSNQLSHQNFNSEISKIWKTILETNGDYTLQIPKNKSRELLNSLLIYYQFHIENFKIPVSLEIVKEIFQ</sequence>
<evidence type="ECO:0000313" key="3">
    <source>
        <dbReference type="Proteomes" id="UP000236738"/>
    </source>
</evidence>
<dbReference type="Gene3D" id="2.40.50.140">
    <property type="entry name" value="Nucleic acid-binding proteins"/>
    <property type="match status" value="1"/>
</dbReference>
<gene>
    <name evidence="2" type="ORF">SAMN05421847_2486</name>
</gene>
<organism evidence="2 3">
    <name type="scientific">Halpernia humi</name>
    <dbReference type="NCBI Taxonomy" id="493375"/>
    <lineage>
        <taxon>Bacteria</taxon>
        <taxon>Pseudomonadati</taxon>
        <taxon>Bacteroidota</taxon>
        <taxon>Flavobacteriia</taxon>
        <taxon>Flavobacteriales</taxon>
        <taxon>Weeksellaceae</taxon>
        <taxon>Chryseobacterium group</taxon>
        <taxon>Halpernia</taxon>
    </lineage>
</organism>
<evidence type="ECO:0000259" key="1">
    <source>
        <dbReference type="Pfam" id="PF11967"/>
    </source>
</evidence>
<name>A0A1H6AK91_9FLAO</name>
<dbReference type="Pfam" id="PF11967">
    <property type="entry name" value="RecO_N"/>
    <property type="match status" value="1"/>
</dbReference>
<dbReference type="RefSeq" id="WP_103914348.1">
    <property type="nucleotide sequence ID" value="NZ_FNUS01000006.1"/>
</dbReference>
<dbReference type="EMBL" id="FNUS01000006">
    <property type="protein sequence ID" value="SEG49149.1"/>
    <property type="molecule type" value="Genomic_DNA"/>
</dbReference>
<evidence type="ECO:0000313" key="2">
    <source>
        <dbReference type="EMBL" id="SEG49149.1"/>
    </source>
</evidence>
<dbReference type="OrthoDB" id="9789152at2"/>
<keyword evidence="3" id="KW-1185">Reference proteome</keyword>
<dbReference type="Proteomes" id="UP000236738">
    <property type="component" value="Unassembled WGS sequence"/>
</dbReference>
<reference evidence="3" key="1">
    <citation type="submission" date="2016-10" db="EMBL/GenBank/DDBJ databases">
        <authorList>
            <person name="Varghese N."/>
            <person name="Submissions S."/>
        </authorList>
    </citation>
    <scope>NUCLEOTIDE SEQUENCE [LARGE SCALE GENOMIC DNA]</scope>
    <source>
        <strain evidence="3">DSM 21580</strain>
    </source>
</reference>
<dbReference type="AlphaFoldDB" id="A0A1H6AK91"/>
<dbReference type="InterPro" id="IPR022572">
    <property type="entry name" value="DNA_rep/recomb_RecO_N"/>
</dbReference>
<accession>A0A1H6AK91</accession>